<proteinExistence type="predicted"/>
<dbReference type="Proteomes" id="UP000324611">
    <property type="component" value="Unassembled WGS sequence"/>
</dbReference>
<dbReference type="NCBIfam" id="NF038153">
    <property type="entry name" value="lant_leader_L1a"/>
    <property type="match status" value="1"/>
</dbReference>
<dbReference type="AlphaFoldDB" id="A0A5B2VPJ0"/>
<dbReference type="RefSeq" id="WP_149841370.1">
    <property type="nucleotide sequence ID" value="NZ_VUOC01000004.1"/>
</dbReference>
<protein>
    <submittedName>
        <fullName evidence="1">Uncharacterized protein</fullName>
    </submittedName>
</protein>
<dbReference type="EMBL" id="VUOC01000004">
    <property type="protein sequence ID" value="KAA2240192.1"/>
    <property type="molecule type" value="Genomic_DNA"/>
</dbReference>
<gene>
    <name evidence="1" type="ORF">F0L74_28925</name>
</gene>
<reference evidence="1 2" key="2">
    <citation type="submission" date="2019-09" db="EMBL/GenBank/DDBJ databases">
        <authorList>
            <person name="Jin C."/>
        </authorList>
    </citation>
    <scope>NUCLEOTIDE SEQUENCE [LARGE SCALE GENOMIC DNA]</scope>
    <source>
        <strain evidence="1 2">BN140078</strain>
    </source>
</reference>
<name>A0A5B2VPJ0_9BACT</name>
<evidence type="ECO:0000313" key="1">
    <source>
        <dbReference type="EMBL" id="KAA2240192.1"/>
    </source>
</evidence>
<reference evidence="1 2" key="1">
    <citation type="submission" date="2019-09" db="EMBL/GenBank/DDBJ databases">
        <title>Chitinophaga ginsengihumi sp. nov., isolated from soil of ginseng rhizosphere.</title>
        <authorList>
            <person name="Lee J."/>
        </authorList>
    </citation>
    <scope>NUCLEOTIDE SEQUENCE [LARGE SCALE GENOMIC DNA]</scope>
    <source>
        <strain evidence="1 2">BN140078</strain>
    </source>
</reference>
<evidence type="ECO:0000313" key="2">
    <source>
        <dbReference type="Proteomes" id="UP000324611"/>
    </source>
</evidence>
<comment type="caution">
    <text evidence="1">The sequence shown here is derived from an EMBL/GenBank/DDBJ whole genome shotgun (WGS) entry which is preliminary data.</text>
</comment>
<organism evidence="1 2">
    <name type="scientific">Chitinophaga agrisoli</name>
    <dbReference type="NCBI Taxonomy" id="2607653"/>
    <lineage>
        <taxon>Bacteria</taxon>
        <taxon>Pseudomonadati</taxon>
        <taxon>Bacteroidota</taxon>
        <taxon>Chitinophagia</taxon>
        <taxon>Chitinophagales</taxon>
        <taxon>Chitinophagaceae</taxon>
        <taxon>Chitinophaga</taxon>
    </lineage>
</organism>
<dbReference type="InterPro" id="IPR058238">
    <property type="entry name" value="Lant_leader_dom"/>
</dbReference>
<sequence length="63" mass="6874">MKPRKNNAPRLSLSKQTIAKLDEARLAQLRGGNDSKIILSILLMCGTGSEYTATATRDCQQPV</sequence>
<keyword evidence="2" id="KW-1185">Reference proteome</keyword>
<accession>A0A5B2VPJ0</accession>